<dbReference type="AlphaFoldDB" id="A0A8H7Q8M3"/>
<reference evidence="1" key="1">
    <citation type="submission" date="2020-12" db="EMBL/GenBank/DDBJ databases">
        <title>Metabolic potential, ecology and presence of endohyphal bacteria is reflected in genomic diversity of Mucoromycotina.</title>
        <authorList>
            <person name="Muszewska A."/>
            <person name="Okrasinska A."/>
            <person name="Steczkiewicz K."/>
            <person name="Drgas O."/>
            <person name="Orlowska M."/>
            <person name="Perlinska-Lenart U."/>
            <person name="Aleksandrzak-Piekarczyk T."/>
            <person name="Szatraj K."/>
            <person name="Zielenkiewicz U."/>
            <person name="Pilsyk S."/>
            <person name="Malc E."/>
            <person name="Mieczkowski P."/>
            <person name="Kruszewska J.S."/>
            <person name="Biernat P."/>
            <person name="Pawlowska J."/>
        </authorList>
    </citation>
    <scope>NUCLEOTIDE SEQUENCE</scope>
    <source>
        <strain evidence="1">WA0000051536</strain>
    </source>
</reference>
<keyword evidence="2" id="KW-1185">Reference proteome</keyword>
<proteinExistence type="predicted"/>
<gene>
    <name evidence="1" type="ORF">INT44_005516</name>
</gene>
<name>A0A8H7Q8M3_9FUNG</name>
<evidence type="ECO:0000313" key="2">
    <source>
        <dbReference type="Proteomes" id="UP000612746"/>
    </source>
</evidence>
<protein>
    <submittedName>
        <fullName evidence="1">Uncharacterized protein</fullName>
    </submittedName>
</protein>
<dbReference type="Proteomes" id="UP000612746">
    <property type="component" value="Unassembled WGS sequence"/>
</dbReference>
<comment type="caution">
    <text evidence="1">The sequence shown here is derived from an EMBL/GenBank/DDBJ whole genome shotgun (WGS) entry which is preliminary data.</text>
</comment>
<dbReference type="OrthoDB" id="2374661at2759"/>
<sequence>MVNTIQFTLQKFDALELLDVRPHLGNSTSEYLQAAYTALRQLHDTNIRCTKFRTLMIANTSFRQETIKYKRDTALMDSLQQELEWLANGEQEQDEIQPSKTQDKILAHDLAICEVCESRLAHTSGNKSCFIEPCDHPIFNMCLSCAEYCSACDALICPDHSPYISSEMINGDYFLEGRCYHGNGEILRYCRLHEETNMCHGCESAQCEHHLQTCASREEEGPCHSGSRMCIDCCFECPICNNLYCNDCCFSENHETYHLQHGYPDLTDLEYPI</sequence>
<organism evidence="1 2">
    <name type="scientific">Umbelopsis vinacea</name>
    <dbReference type="NCBI Taxonomy" id="44442"/>
    <lineage>
        <taxon>Eukaryota</taxon>
        <taxon>Fungi</taxon>
        <taxon>Fungi incertae sedis</taxon>
        <taxon>Mucoromycota</taxon>
        <taxon>Mucoromycotina</taxon>
        <taxon>Umbelopsidomycetes</taxon>
        <taxon>Umbelopsidales</taxon>
        <taxon>Umbelopsidaceae</taxon>
        <taxon>Umbelopsis</taxon>
    </lineage>
</organism>
<evidence type="ECO:0000313" key="1">
    <source>
        <dbReference type="EMBL" id="KAG2187826.1"/>
    </source>
</evidence>
<dbReference type="EMBL" id="JAEPRA010000003">
    <property type="protein sequence ID" value="KAG2187826.1"/>
    <property type="molecule type" value="Genomic_DNA"/>
</dbReference>
<accession>A0A8H7Q8M3</accession>